<dbReference type="OrthoDB" id="9811110at2"/>
<feature type="region of interest" description="Disordered" evidence="10">
    <location>
        <begin position="1"/>
        <end position="20"/>
    </location>
</feature>
<dbReference type="PANTHER" id="PTHR43823:SF3">
    <property type="entry name" value="MULTIDRUG EXPORT PROTEIN MEPA"/>
    <property type="match status" value="1"/>
</dbReference>
<dbReference type="GO" id="GO:0015297">
    <property type="term" value="F:antiporter activity"/>
    <property type="evidence" value="ECO:0007669"/>
    <property type="project" value="InterPro"/>
</dbReference>
<evidence type="ECO:0000256" key="9">
    <source>
        <dbReference type="ARBA" id="ARBA00023251"/>
    </source>
</evidence>
<evidence type="ECO:0000256" key="1">
    <source>
        <dbReference type="ARBA" id="ARBA00004651"/>
    </source>
</evidence>
<keyword evidence="13" id="KW-1185">Reference proteome</keyword>
<keyword evidence="7 11" id="KW-1133">Transmembrane helix</keyword>
<evidence type="ECO:0000256" key="6">
    <source>
        <dbReference type="ARBA" id="ARBA00022692"/>
    </source>
</evidence>
<keyword evidence="5" id="KW-1003">Cell membrane</keyword>
<accession>A0A2K2UDT0</accession>
<dbReference type="CDD" id="cd13143">
    <property type="entry name" value="MATE_MepA_like"/>
    <property type="match status" value="1"/>
</dbReference>
<dbReference type="NCBIfam" id="TIGR00797">
    <property type="entry name" value="matE"/>
    <property type="match status" value="1"/>
</dbReference>
<evidence type="ECO:0000256" key="2">
    <source>
        <dbReference type="ARBA" id="ARBA00008417"/>
    </source>
</evidence>
<dbReference type="GO" id="GO:0005886">
    <property type="term" value="C:plasma membrane"/>
    <property type="evidence" value="ECO:0007669"/>
    <property type="project" value="UniProtKB-SubCell"/>
</dbReference>
<evidence type="ECO:0000256" key="7">
    <source>
        <dbReference type="ARBA" id="ARBA00022989"/>
    </source>
</evidence>
<feature type="transmembrane region" description="Helical" evidence="11">
    <location>
        <begin position="119"/>
        <end position="137"/>
    </location>
</feature>
<feature type="transmembrane region" description="Helical" evidence="11">
    <location>
        <begin position="36"/>
        <end position="57"/>
    </location>
</feature>
<feature type="transmembrane region" description="Helical" evidence="11">
    <location>
        <begin position="382"/>
        <end position="405"/>
    </location>
</feature>
<comment type="subcellular location">
    <subcellularLocation>
        <location evidence="1">Cell membrane</location>
        <topology evidence="1">Multi-pass membrane protein</topology>
    </subcellularLocation>
</comment>
<comment type="similarity">
    <text evidence="2">Belongs to the multi antimicrobial extrusion (MATE) (TC 2.A.66.1) family. MepA subfamily.</text>
</comment>
<feature type="transmembrane region" description="Helical" evidence="11">
    <location>
        <begin position="256"/>
        <end position="279"/>
    </location>
</feature>
<feature type="transmembrane region" description="Helical" evidence="11">
    <location>
        <begin position="215"/>
        <end position="236"/>
    </location>
</feature>
<organism evidence="12 13">
    <name type="scientific">Enteroscipio rubneri</name>
    <dbReference type="NCBI Taxonomy" id="2070686"/>
    <lineage>
        <taxon>Bacteria</taxon>
        <taxon>Bacillati</taxon>
        <taxon>Actinomycetota</taxon>
        <taxon>Coriobacteriia</taxon>
        <taxon>Eggerthellales</taxon>
        <taxon>Eggerthellaceae</taxon>
        <taxon>Enteroscipio</taxon>
    </lineage>
</organism>
<dbReference type="GO" id="GO:0046677">
    <property type="term" value="P:response to antibiotic"/>
    <property type="evidence" value="ECO:0007669"/>
    <property type="project" value="UniProtKB-KW"/>
</dbReference>
<dbReference type="PIRSF" id="PIRSF006603">
    <property type="entry name" value="DinF"/>
    <property type="match status" value="1"/>
</dbReference>
<dbReference type="EMBL" id="PPEK01000002">
    <property type="protein sequence ID" value="PNV68368.1"/>
    <property type="molecule type" value="Genomic_DNA"/>
</dbReference>
<name>A0A2K2UDT0_9ACTN</name>
<gene>
    <name evidence="12" type="ORF">C2L71_03720</name>
</gene>
<dbReference type="RefSeq" id="WP_103264436.1">
    <property type="nucleotide sequence ID" value="NZ_CABMLE010000002.1"/>
</dbReference>
<keyword evidence="9" id="KW-0046">Antibiotic resistance</keyword>
<dbReference type="InterPro" id="IPR045070">
    <property type="entry name" value="MATE_MepA-like"/>
</dbReference>
<reference evidence="13" key="1">
    <citation type="submission" date="2018-01" db="EMBL/GenBank/DDBJ databases">
        <title>Rubneribacter badeniensis gen. nov., sp. nov., and Colonibacter rubneri, gen. nov., sp. nov., WGS of new members of the Eggerthellaceae.</title>
        <authorList>
            <person name="Danylec N."/>
            <person name="Stoll D.A."/>
            <person name="Doetsch A."/>
            <person name="Kulling S.E."/>
            <person name="Huch M."/>
        </authorList>
    </citation>
    <scope>NUCLEOTIDE SEQUENCE [LARGE SCALE GENOMIC DNA]</scope>
    <source>
        <strain evidence="13">ResAG-96</strain>
    </source>
</reference>
<evidence type="ECO:0000313" key="13">
    <source>
        <dbReference type="Proteomes" id="UP000236197"/>
    </source>
</evidence>
<feature type="transmembrane region" description="Helical" evidence="11">
    <location>
        <begin position="190"/>
        <end position="209"/>
    </location>
</feature>
<keyword evidence="8 11" id="KW-0472">Membrane</keyword>
<feature type="transmembrane region" description="Helical" evidence="11">
    <location>
        <begin position="417"/>
        <end position="438"/>
    </location>
</feature>
<comment type="caution">
    <text evidence="12">The sequence shown here is derived from an EMBL/GenBank/DDBJ whole genome shotgun (WGS) entry which is preliminary data.</text>
</comment>
<feature type="transmembrane region" description="Helical" evidence="11">
    <location>
        <begin position="77"/>
        <end position="99"/>
    </location>
</feature>
<dbReference type="InterPro" id="IPR048279">
    <property type="entry name" value="MdtK-like"/>
</dbReference>
<dbReference type="InterPro" id="IPR051327">
    <property type="entry name" value="MATE_MepA_subfamily"/>
</dbReference>
<dbReference type="Proteomes" id="UP000236197">
    <property type="component" value="Unassembled WGS sequence"/>
</dbReference>
<feature type="transmembrane region" description="Helical" evidence="11">
    <location>
        <begin position="157"/>
        <end position="178"/>
    </location>
</feature>
<feature type="transmembrane region" description="Helical" evidence="11">
    <location>
        <begin position="450"/>
        <end position="471"/>
    </location>
</feature>
<dbReference type="InterPro" id="IPR002528">
    <property type="entry name" value="MATE_fam"/>
</dbReference>
<keyword evidence="4" id="KW-0813">Transport</keyword>
<evidence type="ECO:0000256" key="3">
    <source>
        <dbReference type="ARBA" id="ARBA00022106"/>
    </source>
</evidence>
<evidence type="ECO:0000256" key="8">
    <source>
        <dbReference type="ARBA" id="ARBA00023136"/>
    </source>
</evidence>
<proteinExistence type="inferred from homology"/>
<evidence type="ECO:0000256" key="10">
    <source>
        <dbReference type="SAM" id="MobiDB-lite"/>
    </source>
</evidence>
<feature type="transmembrane region" description="Helical" evidence="11">
    <location>
        <begin position="299"/>
        <end position="321"/>
    </location>
</feature>
<dbReference type="Pfam" id="PF01554">
    <property type="entry name" value="MatE"/>
    <property type="match status" value="2"/>
</dbReference>
<sequence length="488" mass="52577">MQEERETLGAPTEDEVRRRSNNHKIDRMGVESTFKLLLEFSIPAVVGVLVQMLYNVIDAVYVGHAVGADGLAATTVANPMMTAMVAVAMLVGVGGNALAAIKLGERKKAVAERVLGNSLVLLLAAAAVLWVVSFFALEPVLRYSGADGDVLPLAMDFMTVIVAGAPLQFIAFGMNNFIRTAGHPNRALGSMLIGTAANVVFGYLFIIVLEGGMRGAGLATVCSWALSAIFVMQFFLKKSSPMPLRVPSLMLQPRVALRICALGIAPAVMELGFAVSSMIENNLLVFYGASDPLGVDGALAVMRVLSAVGLFTFMPAMGIAMGAQPIIGYNYGARQFDRMKRVLWQAIVLGIAITTPLWVTVVCAPDMYAHLFGLPRSYLAETAWALVLYLMFIPILPIQTIGANYFDATGQALKATVLTLTRQILFLIPLLVVCPMVLPQVLPLTPLESVWFAPSISDITSTLIVVGFLAAERRRLRRLESEDAERAR</sequence>
<evidence type="ECO:0000256" key="5">
    <source>
        <dbReference type="ARBA" id="ARBA00022475"/>
    </source>
</evidence>
<keyword evidence="6 11" id="KW-0812">Transmembrane</keyword>
<evidence type="ECO:0000256" key="4">
    <source>
        <dbReference type="ARBA" id="ARBA00022448"/>
    </source>
</evidence>
<dbReference type="PANTHER" id="PTHR43823">
    <property type="entry name" value="SPORULATION PROTEIN YKVU"/>
    <property type="match status" value="1"/>
</dbReference>
<dbReference type="GO" id="GO:0042910">
    <property type="term" value="F:xenobiotic transmembrane transporter activity"/>
    <property type="evidence" value="ECO:0007669"/>
    <property type="project" value="InterPro"/>
</dbReference>
<evidence type="ECO:0000313" key="12">
    <source>
        <dbReference type="EMBL" id="PNV68368.1"/>
    </source>
</evidence>
<feature type="transmembrane region" description="Helical" evidence="11">
    <location>
        <begin position="342"/>
        <end position="362"/>
    </location>
</feature>
<evidence type="ECO:0000256" key="11">
    <source>
        <dbReference type="SAM" id="Phobius"/>
    </source>
</evidence>
<dbReference type="AlphaFoldDB" id="A0A2K2UDT0"/>
<protein>
    <recommendedName>
        <fullName evidence="3">Multidrug export protein MepA</fullName>
    </recommendedName>
</protein>